<accession>A0ACC2RD95</accession>
<dbReference type="Proteomes" id="UP001165960">
    <property type="component" value="Unassembled WGS sequence"/>
</dbReference>
<name>A0ACC2RD95_9FUNG</name>
<sequence>MNAHRTICLGLLQPKGYREIAKLVKKNIEQEGYDAKGCDTNAAIPIGALVRGKLFWCHVRSLLPTLPAEEGLPSIKQVFRKVVGRTLEMLHGLQYKDQGNLHINITLNHEETSQEHLIFQKGNAFVESSGFMPKWEVLGMSRSKVGENLRGLTDEAAIKLQLFPCKPIANIATADQVDLLHDSLFIAGRYLKLARGVSQTPWVVNGRSLAEHSVSELIAGPCEALFKCKSTNFVPAGREDADVRMLGTGRPYSMEICNPRITSFDDWAGELNALTMRINKSELINTTALQLIDKKGIDVIKEGEQTKVKTYSALVWVASPILDQACLDGKLSGTLLSLPLKVLQLTPLRVLHRRSPLPRPKVIHQLRAKWLHPHYIVIDLVAEAGTYIKEFVHGDVGRTTPSLSSILNQPAADLLELDVIHVDLEWPPALPQSS</sequence>
<keyword evidence="2" id="KW-1185">Reference proteome</keyword>
<comment type="caution">
    <text evidence="1">The sequence shown here is derived from an EMBL/GenBank/DDBJ whole genome shotgun (WGS) entry which is preliminary data.</text>
</comment>
<reference evidence="1" key="1">
    <citation type="submission" date="2022-04" db="EMBL/GenBank/DDBJ databases">
        <title>Genome of the entomopathogenic fungus Entomophthora muscae.</title>
        <authorList>
            <person name="Elya C."/>
            <person name="Lovett B.R."/>
            <person name="Lee E."/>
            <person name="Macias A.M."/>
            <person name="Hajek A.E."/>
            <person name="De Bivort B.L."/>
            <person name="Kasson M.T."/>
            <person name="De Fine Licht H.H."/>
            <person name="Stajich J.E."/>
        </authorList>
    </citation>
    <scope>NUCLEOTIDE SEQUENCE</scope>
    <source>
        <strain evidence="1">Berkeley</strain>
    </source>
</reference>
<evidence type="ECO:0000313" key="2">
    <source>
        <dbReference type="Proteomes" id="UP001165960"/>
    </source>
</evidence>
<dbReference type="EMBL" id="QTSX02007686">
    <property type="protein sequence ID" value="KAJ9048027.1"/>
    <property type="molecule type" value="Genomic_DNA"/>
</dbReference>
<gene>
    <name evidence="1" type="ORF">DSO57_1039101</name>
</gene>
<evidence type="ECO:0000313" key="1">
    <source>
        <dbReference type="EMBL" id="KAJ9048027.1"/>
    </source>
</evidence>
<organism evidence="1 2">
    <name type="scientific">Entomophthora muscae</name>
    <dbReference type="NCBI Taxonomy" id="34485"/>
    <lineage>
        <taxon>Eukaryota</taxon>
        <taxon>Fungi</taxon>
        <taxon>Fungi incertae sedis</taxon>
        <taxon>Zoopagomycota</taxon>
        <taxon>Entomophthoromycotina</taxon>
        <taxon>Entomophthoromycetes</taxon>
        <taxon>Entomophthorales</taxon>
        <taxon>Entomophthoraceae</taxon>
        <taxon>Entomophthora</taxon>
    </lineage>
</organism>
<proteinExistence type="predicted"/>
<protein>
    <submittedName>
        <fullName evidence="1">Uncharacterized protein</fullName>
    </submittedName>
</protein>